<dbReference type="CDD" id="cd05120">
    <property type="entry name" value="APH_ChoK_like"/>
    <property type="match status" value="1"/>
</dbReference>
<dbReference type="SUPFAM" id="SSF49562">
    <property type="entry name" value="C2 domain (Calcium/lipid-binding domain, CaLB)"/>
    <property type="match status" value="1"/>
</dbReference>
<reference evidence="3" key="2">
    <citation type="submission" date="2015-01" db="EMBL/GenBank/DDBJ databases">
        <title>Evolutionary Origins and Diversification of the Mycorrhizal Mutualists.</title>
        <authorList>
            <consortium name="DOE Joint Genome Institute"/>
            <consortium name="Mycorrhizal Genomics Consortium"/>
            <person name="Kohler A."/>
            <person name="Kuo A."/>
            <person name="Nagy L.G."/>
            <person name="Floudas D."/>
            <person name="Copeland A."/>
            <person name="Barry K.W."/>
            <person name="Cichocki N."/>
            <person name="Veneault-Fourrey C."/>
            <person name="LaButti K."/>
            <person name="Lindquist E.A."/>
            <person name="Lipzen A."/>
            <person name="Lundell T."/>
            <person name="Morin E."/>
            <person name="Murat C."/>
            <person name="Riley R."/>
            <person name="Ohm R."/>
            <person name="Sun H."/>
            <person name="Tunlid A."/>
            <person name="Henrissat B."/>
            <person name="Grigoriev I.V."/>
            <person name="Hibbett D.S."/>
            <person name="Martin F."/>
        </authorList>
    </citation>
    <scope>NUCLEOTIDE SEQUENCE [LARGE SCALE GENOMIC DNA]</scope>
    <source>
        <strain evidence="3">h7</strain>
    </source>
</reference>
<dbReference type="PANTHER" id="PTHR21310:SF58">
    <property type="entry name" value="AMINOGLYCOSIDE PHOSPHOTRANSFERASE DOMAIN-CONTAINING PROTEIN"/>
    <property type="match status" value="1"/>
</dbReference>
<sequence>MSLYHNPLHRPIQLGRYERVLIIVLHANDLPFVSDLHIVIKVDDTTHKTRTSGTSSCNPTWSEENFIAPRFRGSFLVLEVFHGKELLGITQAPLERILNAVDCDARQTCTLKLCTVDEMPRSTGTVTLHLTRLPLFIAASLPQYHLPPSSSCPLLSSPVFNPPAHEIRRILETMEPSLVTPRFASVGESLFVKYGSRISIREAMALVYIKQRTSIPVPEVRLCFQDNEKTYIVMDRIKGRTLDDCLKGSTITNEQLRSVAAQLGDFVLQLRSLDAKKSMGSWPSGPFDNLFFDPPPLCEFQDMAEFHSYWIWRLGSHMGLPEIPSALRENQPCKVVLTHGDLAPRNILVDGGEITGVVDWETLGWYPDFWERMAASRVLETQQWQDELSIALGPINDLSAQYPAVLGDTFFRPWADLF</sequence>
<evidence type="ECO:0000313" key="3">
    <source>
        <dbReference type="Proteomes" id="UP000053424"/>
    </source>
</evidence>
<dbReference type="SMART" id="SM00239">
    <property type="entry name" value="C2"/>
    <property type="match status" value="1"/>
</dbReference>
<reference evidence="2 3" key="1">
    <citation type="submission" date="2014-04" db="EMBL/GenBank/DDBJ databases">
        <authorList>
            <consortium name="DOE Joint Genome Institute"/>
            <person name="Kuo A."/>
            <person name="Gay G."/>
            <person name="Dore J."/>
            <person name="Kohler A."/>
            <person name="Nagy L.G."/>
            <person name="Floudas D."/>
            <person name="Copeland A."/>
            <person name="Barry K.W."/>
            <person name="Cichocki N."/>
            <person name="Veneault-Fourrey C."/>
            <person name="LaButti K."/>
            <person name="Lindquist E.A."/>
            <person name="Lipzen A."/>
            <person name="Lundell T."/>
            <person name="Morin E."/>
            <person name="Murat C."/>
            <person name="Sun H."/>
            <person name="Tunlid A."/>
            <person name="Henrissat B."/>
            <person name="Grigoriev I.V."/>
            <person name="Hibbett D.S."/>
            <person name="Martin F."/>
            <person name="Nordberg H.P."/>
            <person name="Cantor M.N."/>
            <person name="Hua S.X."/>
        </authorList>
    </citation>
    <scope>NUCLEOTIDE SEQUENCE [LARGE SCALE GENOMIC DNA]</scope>
    <source>
        <strain evidence="3">h7</strain>
    </source>
</reference>
<proteinExistence type="predicted"/>
<dbReference type="InterPro" id="IPR000008">
    <property type="entry name" value="C2_dom"/>
</dbReference>
<evidence type="ECO:0000313" key="2">
    <source>
        <dbReference type="EMBL" id="KIM46577.1"/>
    </source>
</evidence>
<feature type="domain" description="C2" evidence="1">
    <location>
        <begin position="19"/>
        <end position="106"/>
    </location>
</feature>
<dbReference type="Proteomes" id="UP000053424">
    <property type="component" value="Unassembled WGS sequence"/>
</dbReference>
<dbReference type="InterPro" id="IPR002575">
    <property type="entry name" value="Aminoglycoside_PTrfase"/>
</dbReference>
<accession>A0A0C2Z031</accession>
<dbReference type="InterPro" id="IPR011009">
    <property type="entry name" value="Kinase-like_dom_sf"/>
</dbReference>
<dbReference type="SUPFAM" id="SSF56112">
    <property type="entry name" value="Protein kinase-like (PK-like)"/>
    <property type="match status" value="1"/>
</dbReference>
<dbReference type="Gene3D" id="3.90.1200.10">
    <property type="match status" value="1"/>
</dbReference>
<evidence type="ECO:0000259" key="1">
    <source>
        <dbReference type="SMART" id="SM00239"/>
    </source>
</evidence>
<protein>
    <recommendedName>
        <fullName evidence="1">C2 domain-containing protein</fullName>
    </recommendedName>
</protein>
<dbReference type="InterPro" id="IPR051678">
    <property type="entry name" value="AGP_Transferase"/>
</dbReference>
<dbReference type="Pfam" id="PF00168">
    <property type="entry name" value="C2"/>
    <property type="match status" value="1"/>
</dbReference>
<name>A0A0C2Z031_HEBCY</name>
<dbReference type="Gene3D" id="2.60.40.150">
    <property type="entry name" value="C2 domain"/>
    <property type="match status" value="1"/>
</dbReference>
<dbReference type="InterPro" id="IPR035892">
    <property type="entry name" value="C2_domain_sf"/>
</dbReference>
<dbReference type="HOGENOM" id="CLU_721733_0_0_1"/>
<dbReference type="CDD" id="cd00030">
    <property type="entry name" value="C2"/>
    <property type="match status" value="1"/>
</dbReference>
<dbReference type="AlphaFoldDB" id="A0A0C2Z031"/>
<dbReference type="EMBL" id="KN831771">
    <property type="protein sequence ID" value="KIM46577.1"/>
    <property type="molecule type" value="Genomic_DNA"/>
</dbReference>
<dbReference type="Pfam" id="PF01636">
    <property type="entry name" value="APH"/>
    <property type="match status" value="1"/>
</dbReference>
<dbReference type="OrthoDB" id="5598852at2759"/>
<keyword evidence="3" id="KW-1185">Reference proteome</keyword>
<gene>
    <name evidence="2" type="ORF">M413DRAFT_441664</name>
</gene>
<dbReference type="PANTHER" id="PTHR21310">
    <property type="entry name" value="AMINOGLYCOSIDE PHOSPHOTRANSFERASE-RELATED-RELATED"/>
    <property type="match status" value="1"/>
</dbReference>
<organism evidence="2 3">
    <name type="scientific">Hebeloma cylindrosporum</name>
    <dbReference type="NCBI Taxonomy" id="76867"/>
    <lineage>
        <taxon>Eukaryota</taxon>
        <taxon>Fungi</taxon>
        <taxon>Dikarya</taxon>
        <taxon>Basidiomycota</taxon>
        <taxon>Agaricomycotina</taxon>
        <taxon>Agaricomycetes</taxon>
        <taxon>Agaricomycetidae</taxon>
        <taxon>Agaricales</taxon>
        <taxon>Agaricineae</taxon>
        <taxon>Hymenogastraceae</taxon>
        <taxon>Hebeloma</taxon>
    </lineage>
</organism>
<dbReference type="STRING" id="686832.A0A0C2Z031"/>